<organism evidence="1 2">
    <name type="scientific">Lutimaribacter degradans</name>
    <dbReference type="NCBI Taxonomy" id="2945989"/>
    <lineage>
        <taxon>Bacteria</taxon>
        <taxon>Pseudomonadati</taxon>
        <taxon>Pseudomonadota</taxon>
        <taxon>Alphaproteobacteria</taxon>
        <taxon>Rhodobacterales</taxon>
        <taxon>Roseobacteraceae</taxon>
        <taxon>Lutimaribacter</taxon>
    </lineage>
</organism>
<reference evidence="1" key="1">
    <citation type="submission" date="2022-06" db="EMBL/GenBank/DDBJ databases">
        <title>Lutimaribacter sp. EGI FJ00013, a novel bacterium isolated from a salt lake sediment enrichment.</title>
        <authorList>
            <person name="Gao L."/>
            <person name="Fang B.-Z."/>
            <person name="Li W.-J."/>
        </authorList>
    </citation>
    <scope>NUCLEOTIDE SEQUENCE</scope>
    <source>
        <strain evidence="1">EGI FJ00013</strain>
    </source>
</reference>
<evidence type="ECO:0000313" key="2">
    <source>
        <dbReference type="Proteomes" id="UP001203036"/>
    </source>
</evidence>
<keyword evidence="2" id="KW-1185">Reference proteome</keyword>
<comment type="caution">
    <text evidence="1">The sequence shown here is derived from an EMBL/GenBank/DDBJ whole genome shotgun (WGS) entry which is preliminary data.</text>
</comment>
<dbReference type="EMBL" id="JAMQGO010000001">
    <property type="protein sequence ID" value="MCM2560620.1"/>
    <property type="molecule type" value="Genomic_DNA"/>
</dbReference>
<proteinExistence type="predicted"/>
<evidence type="ECO:0000313" key="1">
    <source>
        <dbReference type="EMBL" id="MCM2560620.1"/>
    </source>
</evidence>
<name>A0ACC5ZR37_9RHOB</name>
<protein>
    <submittedName>
        <fullName evidence="1">Lytic transglycosylase domain-containing protein</fullName>
    </submittedName>
</protein>
<sequence>MRRRSLVVALAVAMGLSGPVLAEGPKPFPDFTFKRVTPPKKGERPKLPQIEPRTEPAVAAKPTDREEPATRNARYDWFWQAVSPDMEGAGPARLEPALNSLSNPPQGQGVAAPRLGDLLRIARDRQAALLLNTVGTRVSPALALAVISVESGGRPDAKSEAGAQGLMQLIPTTAARFGVTDSLDPQDNIKGGIAYLDWLLKEFEGDAILALAAYNAGEGAVKKHQGVPPFAETRDYVPKVLAAFAVARALCKTPPQLISDGCVFNLGS</sequence>
<dbReference type="Proteomes" id="UP001203036">
    <property type="component" value="Unassembled WGS sequence"/>
</dbReference>
<gene>
    <name evidence="1" type="ORF">M8744_00535</name>
</gene>
<accession>A0ACC5ZR37</accession>